<evidence type="ECO:0000256" key="4">
    <source>
        <dbReference type="ARBA" id="ARBA00023125"/>
    </source>
</evidence>
<keyword evidence="7" id="KW-1185">Reference proteome</keyword>
<comment type="caution">
    <text evidence="6">The sequence shown here is derived from an EMBL/GenBank/DDBJ whole genome shotgun (WGS) entry which is preliminary data.</text>
</comment>
<dbReference type="InterPro" id="IPR001207">
    <property type="entry name" value="Transposase_mutator"/>
</dbReference>
<evidence type="ECO:0000256" key="3">
    <source>
        <dbReference type="ARBA" id="ARBA00022578"/>
    </source>
</evidence>
<keyword evidence="5" id="KW-0233">DNA recombination</keyword>
<comment type="function">
    <text evidence="1">Required for the transposition of the insertion element.</text>
</comment>
<proteinExistence type="inferred from homology"/>
<evidence type="ECO:0000313" key="6">
    <source>
        <dbReference type="EMBL" id="MFC4636693.1"/>
    </source>
</evidence>
<comment type="similarity">
    <text evidence="2">Belongs to the transposase mutator family.</text>
</comment>
<protein>
    <submittedName>
        <fullName evidence="6">Transposase</fullName>
    </submittedName>
</protein>
<evidence type="ECO:0000313" key="7">
    <source>
        <dbReference type="Proteomes" id="UP001596043"/>
    </source>
</evidence>
<name>A0ABV9I4B0_9FLAO</name>
<evidence type="ECO:0000256" key="5">
    <source>
        <dbReference type="ARBA" id="ARBA00023172"/>
    </source>
</evidence>
<keyword evidence="4" id="KW-0238">DNA-binding</keyword>
<organism evidence="6 7">
    <name type="scientific">Dokdonia ponticola</name>
    <dbReference type="NCBI Taxonomy" id="2041041"/>
    <lineage>
        <taxon>Bacteria</taxon>
        <taxon>Pseudomonadati</taxon>
        <taxon>Bacteroidota</taxon>
        <taxon>Flavobacteriia</taxon>
        <taxon>Flavobacteriales</taxon>
        <taxon>Flavobacteriaceae</taxon>
        <taxon>Dokdonia</taxon>
    </lineage>
</organism>
<dbReference type="Proteomes" id="UP001596043">
    <property type="component" value="Unassembled WGS sequence"/>
</dbReference>
<dbReference type="EMBL" id="JBHSFV010000044">
    <property type="protein sequence ID" value="MFC4636693.1"/>
    <property type="molecule type" value="Genomic_DNA"/>
</dbReference>
<evidence type="ECO:0000256" key="1">
    <source>
        <dbReference type="ARBA" id="ARBA00002190"/>
    </source>
</evidence>
<accession>A0ABV9I4B0</accession>
<keyword evidence="3" id="KW-0815">Transposition</keyword>
<reference evidence="7" key="1">
    <citation type="journal article" date="2019" name="Int. J. Syst. Evol. Microbiol.">
        <title>The Global Catalogue of Microorganisms (GCM) 10K type strain sequencing project: providing services to taxonomists for standard genome sequencing and annotation.</title>
        <authorList>
            <consortium name="The Broad Institute Genomics Platform"/>
            <consortium name="The Broad Institute Genome Sequencing Center for Infectious Disease"/>
            <person name="Wu L."/>
            <person name="Ma J."/>
        </authorList>
    </citation>
    <scope>NUCLEOTIDE SEQUENCE [LARGE SCALE GENOMIC DNA]</scope>
    <source>
        <strain evidence="7">YJ-61-S</strain>
    </source>
</reference>
<evidence type="ECO:0000256" key="2">
    <source>
        <dbReference type="ARBA" id="ARBA00010961"/>
    </source>
</evidence>
<dbReference type="Pfam" id="PF00872">
    <property type="entry name" value="Transposase_mut"/>
    <property type="match status" value="1"/>
</dbReference>
<gene>
    <name evidence="6" type="ORF">ACFO3O_22535</name>
</gene>
<sequence length="266" mass="32103">MERQTYETLSRDSKLSISTIQRTFGHFLAQAPKVKIIKRSAVNLRLDATYFNRFCVVVYQDDFDGHTQLLRFSDKEDYLEIREDLENLIHLGVQLESITTDGHKSILKAMKLGVPNVTTQRCLVHIQRMCLIWLTRRPKHPAAIELRKMVLDLLRINTHNDRIYWTDSFRKWYEHYQEYINEKVFQEETGRYWYKHRLLRRSYYLINKALPNMFHYLNNPNIPKTTNGIEGYFSHLKNHLDLHRGLTIKNRINFIKWYVHFSNEKR</sequence>